<dbReference type="EMBL" id="WQMT02000010">
    <property type="protein sequence ID" value="KAG9218213.1"/>
    <property type="molecule type" value="Genomic_DNA"/>
</dbReference>
<proteinExistence type="predicted"/>
<comment type="caution">
    <text evidence="1">The sequence shown here is derived from an EMBL/GenBank/DDBJ whole genome shotgun (WGS) entry which is preliminary data.</text>
</comment>
<evidence type="ECO:0000313" key="2">
    <source>
        <dbReference type="Proteomes" id="UP000824881"/>
    </source>
</evidence>
<reference evidence="1 2" key="1">
    <citation type="journal article" date="2021" name="Appl. Environ. Microbiol.">
        <title>Genetic linkage and physical mapping for an oyster mushroom Pleurotus cornucopiae and QTL analysis for the trait cap color.</title>
        <authorList>
            <person name="Zhang Y."/>
            <person name="Gao W."/>
            <person name="Sonnenberg A."/>
            <person name="Chen Q."/>
            <person name="Zhang J."/>
            <person name="Huang C."/>
        </authorList>
    </citation>
    <scope>NUCLEOTIDE SEQUENCE [LARGE SCALE GENOMIC DNA]</scope>
    <source>
        <strain evidence="1">CCMSSC00406</strain>
    </source>
</reference>
<name>A0ACB7IJ21_PLECO</name>
<evidence type="ECO:0000313" key="1">
    <source>
        <dbReference type="EMBL" id="KAG9218213.1"/>
    </source>
</evidence>
<protein>
    <submittedName>
        <fullName evidence="1">Uncharacterized protein</fullName>
    </submittedName>
</protein>
<gene>
    <name evidence="1" type="ORF">CCMSSC00406_0005894</name>
</gene>
<dbReference type="Proteomes" id="UP000824881">
    <property type="component" value="Unassembled WGS sequence"/>
</dbReference>
<organism evidence="1 2">
    <name type="scientific">Pleurotus cornucopiae</name>
    <name type="common">Cornucopia mushroom</name>
    <dbReference type="NCBI Taxonomy" id="5321"/>
    <lineage>
        <taxon>Eukaryota</taxon>
        <taxon>Fungi</taxon>
        <taxon>Dikarya</taxon>
        <taxon>Basidiomycota</taxon>
        <taxon>Agaricomycotina</taxon>
        <taxon>Agaricomycetes</taxon>
        <taxon>Agaricomycetidae</taxon>
        <taxon>Agaricales</taxon>
        <taxon>Pleurotineae</taxon>
        <taxon>Pleurotaceae</taxon>
        <taxon>Pleurotus</taxon>
    </lineage>
</organism>
<accession>A0ACB7IJ21</accession>
<keyword evidence="2" id="KW-1185">Reference proteome</keyword>
<sequence length="958" mass="109754">MLRWFILHKLLQLAGKLFPVLSRPLCRGSAHKIASYFGLVKSSCGLITLPQEVLEMILADLDWKDVLNTCKLLCTASRSRSAWRAQYQRVSDSYDTPLNAKDRTTTYAELERDTLHWARSQHSWGSRPKPPTQRLLCQCSAVQIHLVHGGRWLLASTDYPCLELYDLDSLNGRRRILIRSQDKHDEQVRTFVVDEVRMTPPNVDMFIALNHCEITDEPLMRISIWRITSAPDDHTLLAHHITSFNTYTTGICVDMDLRGDYLATNGRSPNHIDIYDWRRSSSLVHHKATIALGQKNAAKSIRILSGQRILTFEEGVVRIYAVDASKFRPIPGRQPVVAPPTMPLHTLHLPGMDPYLLCPLHLDRLGTASLYLACAHAVVKLTVPYDDQPLIVADYLAYNEGRSWTWALTLHRAYFRKGTTATAVLLARGFDENCTQVWDIVDRNYDAGPLVQDDYSASNFEASRFTHARRCSRSMLKKHFNCFIRWVLRWFRLPKLLTLAGKPFSMLSQPLRSALQKIASCFGFANSSCGLITLPQEVLEMILADLDWKDVLRVRATCKALCGASRSRSVWRVQYQRLSDSYDTPLKAKDGTATYSELERDTLHWARAQQNWVSQSKRPVQRLAARCPALQIHLIEGGRWLLANSSDSCLDVYDLDSTKNQHCVLIRPQDKREKRVEAFVVDEANRLPKIEVLLALVREHPHEPIARLSFWKVTNGPDEPTLVAHHITSFNTYTDDNSDAKDLRGDYFARFAVSYTRRHIDVYNWRRSCSLIHHKATIILRERLCSIRILQGRRILGLDKQTVRIYDMPNCRPVPAKQPAVGPLAAALHTLALPGLDPYVYTPFHYNLLGTAHFYVVCTKGVVKLTIPHDNQSPTSIDYIHHSLGNRCTYNLSLHRAYFRDLSTRKLLLFSCDYDKRCSKVWEVSEKHDYGWRPLVDDLSGRIVERVDDEFIFVLDHN</sequence>